<dbReference type="PANTHER" id="PTHR21015">
    <property type="entry name" value="UDP-N-ACETYLGLUCOSAMINE--N-ACETYLMURAMYL-(PENTAPEPTIDE) PYROPHOSPHORYL-UNDECAPRENOL N-ACETYLGLUCOSAMINE TRANSFERASE 1"/>
    <property type="match status" value="1"/>
</dbReference>
<dbReference type="HAMAP" id="MF_00033">
    <property type="entry name" value="MurG"/>
    <property type="match status" value="1"/>
</dbReference>
<keyword evidence="4 10" id="KW-0808">Transferase</keyword>
<protein>
    <recommendedName>
        <fullName evidence="10">UDP-N-acetylglucosamine--N-acetylmuramyl-(pentapeptide) pyrophosphoryl-undecaprenol N-acetylglucosamine transferase</fullName>
        <ecNumber evidence="10">2.4.1.227</ecNumber>
    </recommendedName>
    <alternativeName>
        <fullName evidence="10">Undecaprenyl-PP-MurNAc-pentapeptide-UDPGlcNAc GlcNAc transferase</fullName>
    </alternativeName>
</protein>
<keyword evidence="1 10" id="KW-1003">Cell membrane</keyword>
<name>A0A7S8HH80_9BACI</name>
<evidence type="ECO:0000259" key="12">
    <source>
        <dbReference type="Pfam" id="PF04101"/>
    </source>
</evidence>
<dbReference type="UniPathway" id="UPA00219"/>
<dbReference type="InterPro" id="IPR004276">
    <property type="entry name" value="GlycoTrans_28_N"/>
</dbReference>
<evidence type="ECO:0000256" key="5">
    <source>
        <dbReference type="ARBA" id="ARBA00022960"/>
    </source>
</evidence>
<comment type="similarity">
    <text evidence="10">Belongs to the glycosyltransferase 28 family. MurG subfamily.</text>
</comment>
<gene>
    <name evidence="10" type="primary">murG</name>
    <name evidence="13" type="ORF">G8O30_06260</name>
</gene>
<keyword evidence="3 10" id="KW-0328">Glycosyltransferase</keyword>
<dbReference type="GO" id="GO:0005975">
    <property type="term" value="P:carbohydrate metabolic process"/>
    <property type="evidence" value="ECO:0007669"/>
    <property type="project" value="InterPro"/>
</dbReference>
<dbReference type="KEGG" id="mcui:G8O30_06260"/>
<keyword evidence="5 10" id="KW-0133">Cell shape</keyword>
<feature type="domain" description="Glycosyl transferase family 28 C-terminal" evidence="12">
    <location>
        <begin position="192"/>
        <end position="341"/>
    </location>
</feature>
<comment type="pathway">
    <text evidence="10">Cell wall biogenesis; peptidoglycan biosynthesis.</text>
</comment>
<dbReference type="GO" id="GO:0051301">
    <property type="term" value="P:cell division"/>
    <property type="evidence" value="ECO:0007669"/>
    <property type="project" value="UniProtKB-KW"/>
</dbReference>
<organism evidence="13 14">
    <name type="scientific">Mangrovibacillus cuniculi</name>
    <dbReference type="NCBI Taxonomy" id="2593652"/>
    <lineage>
        <taxon>Bacteria</taxon>
        <taxon>Bacillati</taxon>
        <taxon>Bacillota</taxon>
        <taxon>Bacilli</taxon>
        <taxon>Bacillales</taxon>
        <taxon>Bacillaceae</taxon>
        <taxon>Mangrovibacillus</taxon>
    </lineage>
</organism>
<comment type="catalytic activity">
    <reaction evidence="10">
        <text>di-trans,octa-cis-undecaprenyl diphospho-N-acetyl-alpha-D-muramoyl-L-alanyl-D-glutamyl-meso-2,6-diaminopimeloyl-D-alanyl-D-alanine + UDP-N-acetyl-alpha-D-glucosamine = di-trans,octa-cis-undecaprenyl diphospho-[N-acetyl-alpha-D-glucosaminyl-(1-&gt;4)]-N-acetyl-alpha-D-muramoyl-L-alanyl-D-glutamyl-meso-2,6-diaminopimeloyl-D-alanyl-D-alanine + UDP + H(+)</text>
        <dbReference type="Rhea" id="RHEA:31227"/>
        <dbReference type="ChEBI" id="CHEBI:15378"/>
        <dbReference type="ChEBI" id="CHEBI:57705"/>
        <dbReference type="ChEBI" id="CHEBI:58223"/>
        <dbReference type="ChEBI" id="CHEBI:61387"/>
        <dbReference type="ChEBI" id="CHEBI:61388"/>
        <dbReference type="EC" id="2.4.1.227"/>
    </reaction>
</comment>
<evidence type="ECO:0000256" key="8">
    <source>
        <dbReference type="ARBA" id="ARBA00023306"/>
    </source>
</evidence>
<dbReference type="NCBIfam" id="NF009102">
    <property type="entry name" value="PRK12446.1"/>
    <property type="match status" value="1"/>
</dbReference>
<evidence type="ECO:0000256" key="2">
    <source>
        <dbReference type="ARBA" id="ARBA00022618"/>
    </source>
</evidence>
<dbReference type="CDD" id="cd03785">
    <property type="entry name" value="GT28_MurG"/>
    <property type="match status" value="1"/>
</dbReference>
<dbReference type="InterPro" id="IPR007235">
    <property type="entry name" value="Glyco_trans_28_C"/>
</dbReference>
<evidence type="ECO:0000313" key="13">
    <source>
        <dbReference type="EMBL" id="QPC48381.1"/>
    </source>
</evidence>
<dbReference type="PANTHER" id="PTHR21015:SF27">
    <property type="entry name" value="UDP-N-ACETYLGLUCOSAMINE--N-ACETYLMURAMYL-(PENTAPEPTIDE) PYROPHOSPHORYL-UNDECAPRENOL N-ACETYLGLUCOSAMINE TRANSFERASE"/>
    <property type="match status" value="1"/>
</dbReference>
<proteinExistence type="inferred from homology"/>
<dbReference type="RefSeq" id="WP_239674506.1">
    <property type="nucleotide sequence ID" value="NZ_CP049742.1"/>
</dbReference>
<keyword evidence="7 10" id="KW-0472">Membrane</keyword>
<reference evidence="13 14" key="1">
    <citation type="submission" date="2019-07" db="EMBL/GenBank/DDBJ databases">
        <title>Genome sequence of 2 isolates from Red Sea Mangroves.</title>
        <authorList>
            <person name="Sefrji F."/>
            <person name="Michoud G."/>
            <person name="Merlino G."/>
            <person name="Daffonchio D."/>
        </authorList>
    </citation>
    <scope>NUCLEOTIDE SEQUENCE [LARGE SCALE GENOMIC DNA]</scope>
    <source>
        <strain evidence="13 14">R1DC41</strain>
    </source>
</reference>
<feature type="domain" description="Glycosyltransferase family 28 N-terminal" evidence="11">
    <location>
        <begin position="6"/>
        <end position="145"/>
    </location>
</feature>
<dbReference type="Proteomes" id="UP000593626">
    <property type="component" value="Chromosome"/>
</dbReference>
<evidence type="ECO:0000256" key="1">
    <source>
        <dbReference type="ARBA" id="ARBA00022475"/>
    </source>
</evidence>
<evidence type="ECO:0000256" key="6">
    <source>
        <dbReference type="ARBA" id="ARBA00022984"/>
    </source>
</evidence>
<evidence type="ECO:0000256" key="9">
    <source>
        <dbReference type="ARBA" id="ARBA00023316"/>
    </source>
</evidence>
<feature type="binding site" evidence="10">
    <location>
        <position position="292"/>
    </location>
    <ligand>
        <name>UDP-N-acetyl-alpha-D-glucosamine</name>
        <dbReference type="ChEBI" id="CHEBI:57705"/>
    </ligand>
</feature>
<keyword evidence="6 10" id="KW-0573">Peptidoglycan synthesis</keyword>
<evidence type="ECO:0000256" key="10">
    <source>
        <dbReference type="HAMAP-Rule" id="MF_00033"/>
    </source>
</evidence>
<dbReference type="InterPro" id="IPR006009">
    <property type="entry name" value="GlcNAc_MurG"/>
</dbReference>
<dbReference type="Gene3D" id="3.40.50.2000">
    <property type="entry name" value="Glycogen Phosphorylase B"/>
    <property type="match status" value="2"/>
</dbReference>
<dbReference type="AlphaFoldDB" id="A0A7S8HH80"/>
<accession>A0A7S8HH80</accession>
<sequence length="356" mass="39220">MKKQSIVFTGGGSAGHVSVNVALMPAFIKAGWEVAYIGSKNGIEREMITEQFPNVPYYPISSGKLRRYASWQNVTDPFRVLKGVGDALRVLRKRKPDVIFSKGGFVSVPVALAAKVSKTPMAIHESDVTPGLANKLAMPFANQIFTTFPETLSYTPKEKSTFVGAVIREELFKGDASHGRALAGLHNGKPILMMMGGSLGAKKLNEALRSQIDRLLEHFQIIHLCGKGNMHPELVKDGYKQYEFVTEELPHFLAATDFVISRAGSNSIFEFLALKKPMLLIPLSKQASRGDQILNANSFAKLGYAIVLEEENVTEATLFNELQALVSQSNEMKEKMGHSTSGMTIEQMKKKIEELI</sequence>
<evidence type="ECO:0000256" key="4">
    <source>
        <dbReference type="ARBA" id="ARBA00022679"/>
    </source>
</evidence>
<keyword evidence="8 10" id="KW-0131">Cell cycle</keyword>
<dbReference type="Pfam" id="PF03033">
    <property type="entry name" value="Glyco_transf_28"/>
    <property type="match status" value="1"/>
</dbReference>
<dbReference type="EMBL" id="CP049742">
    <property type="protein sequence ID" value="QPC48381.1"/>
    <property type="molecule type" value="Genomic_DNA"/>
</dbReference>
<comment type="caution">
    <text evidence="10">Lacks conserved residue(s) required for the propagation of feature annotation.</text>
</comment>
<comment type="function">
    <text evidence="10">Cell wall formation. Catalyzes the transfer of a GlcNAc subunit on undecaprenyl-pyrophosphoryl-MurNAc-pentapeptide (lipid intermediate I) to form undecaprenyl-pyrophosphoryl-MurNAc-(pentapeptide)GlcNAc (lipid intermediate II).</text>
</comment>
<dbReference type="GO" id="GO:0050511">
    <property type="term" value="F:undecaprenyldiphospho-muramoylpentapeptide beta-N-acetylglucosaminyltransferase activity"/>
    <property type="evidence" value="ECO:0007669"/>
    <property type="project" value="UniProtKB-UniRule"/>
</dbReference>
<dbReference type="GO" id="GO:0005886">
    <property type="term" value="C:plasma membrane"/>
    <property type="evidence" value="ECO:0007669"/>
    <property type="project" value="UniProtKB-SubCell"/>
</dbReference>
<dbReference type="SUPFAM" id="SSF53756">
    <property type="entry name" value="UDP-Glycosyltransferase/glycogen phosphorylase"/>
    <property type="match status" value="1"/>
</dbReference>
<dbReference type="GO" id="GO:0008360">
    <property type="term" value="P:regulation of cell shape"/>
    <property type="evidence" value="ECO:0007669"/>
    <property type="project" value="UniProtKB-KW"/>
</dbReference>
<keyword evidence="2 10" id="KW-0132">Cell division</keyword>
<evidence type="ECO:0000313" key="14">
    <source>
        <dbReference type="Proteomes" id="UP000593626"/>
    </source>
</evidence>
<comment type="subcellular location">
    <subcellularLocation>
        <location evidence="10">Cell membrane</location>
        <topology evidence="10">Peripheral membrane protein</topology>
        <orientation evidence="10">Cytoplasmic side</orientation>
    </subcellularLocation>
</comment>
<dbReference type="GO" id="GO:0009252">
    <property type="term" value="P:peptidoglycan biosynthetic process"/>
    <property type="evidence" value="ECO:0007669"/>
    <property type="project" value="UniProtKB-UniRule"/>
</dbReference>
<feature type="binding site" evidence="10">
    <location>
        <position position="198"/>
    </location>
    <ligand>
        <name>UDP-N-acetyl-alpha-D-glucosamine</name>
        <dbReference type="ChEBI" id="CHEBI:57705"/>
    </ligand>
</feature>
<feature type="binding site" evidence="10">
    <location>
        <position position="168"/>
    </location>
    <ligand>
        <name>UDP-N-acetyl-alpha-D-glucosamine</name>
        <dbReference type="ChEBI" id="CHEBI:57705"/>
    </ligand>
</feature>
<evidence type="ECO:0000259" key="11">
    <source>
        <dbReference type="Pfam" id="PF03033"/>
    </source>
</evidence>
<dbReference type="GO" id="GO:0071555">
    <property type="term" value="P:cell wall organization"/>
    <property type="evidence" value="ECO:0007669"/>
    <property type="project" value="UniProtKB-KW"/>
</dbReference>
<keyword evidence="14" id="KW-1185">Reference proteome</keyword>
<evidence type="ECO:0000256" key="3">
    <source>
        <dbReference type="ARBA" id="ARBA00022676"/>
    </source>
</evidence>
<dbReference type="EC" id="2.4.1.227" evidence="10"/>
<evidence type="ECO:0000256" key="7">
    <source>
        <dbReference type="ARBA" id="ARBA00023136"/>
    </source>
</evidence>
<dbReference type="Pfam" id="PF04101">
    <property type="entry name" value="Glyco_tran_28_C"/>
    <property type="match status" value="1"/>
</dbReference>
<keyword evidence="9 10" id="KW-0961">Cell wall biogenesis/degradation</keyword>
<feature type="binding site" evidence="10">
    <location>
        <begin position="13"/>
        <end position="15"/>
    </location>
    <ligand>
        <name>UDP-N-acetyl-alpha-D-glucosamine</name>
        <dbReference type="ChEBI" id="CHEBI:57705"/>
    </ligand>
</feature>